<feature type="domain" description="DUF4767" evidence="3">
    <location>
        <begin position="86"/>
        <end position="219"/>
    </location>
</feature>
<evidence type="ECO:0000313" key="5">
    <source>
        <dbReference type="Proteomes" id="UP000321332"/>
    </source>
</evidence>
<dbReference type="InterPro" id="IPR031927">
    <property type="entry name" value="DUF4767"/>
</dbReference>
<evidence type="ECO:0000259" key="3">
    <source>
        <dbReference type="Pfam" id="PF15983"/>
    </source>
</evidence>
<organism evidence="4 5">
    <name type="scientific">Leuconostoc carnosum</name>
    <dbReference type="NCBI Taxonomy" id="1252"/>
    <lineage>
        <taxon>Bacteria</taxon>
        <taxon>Bacillati</taxon>
        <taxon>Bacillota</taxon>
        <taxon>Bacilli</taxon>
        <taxon>Lactobacillales</taxon>
        <taxon>Lactobacillaceae</taxon>
        <taxon>Leuconostoc</taxon>
    </lineage>
</organism>
<feature type="region of interest" description="Disordered" evidence="1">
    <location>
        <begin position="36"/>
        <end position="86"/>
    </location>
</feature>
<evidence type="ECO:0000256" key="2">
    <source>
        <dbReference type="SAM" id="Phobius"/>
    </source>
</evidence>
<accession>A0AAE6III3</accession>
<feature type="transmembrane region" description="Helical" evidence="2">
    <location>
        <begin position="7"/>
        <end position="25"/>
    </location>
</feature>
<evidence type="ECO:0000313" key="4">
    <source>
        <dbReference type="EMBL" id="QEA32890.1"/>
    </source>
</evidence>
<keyword evidence="2" id="KW-1133">Transmembrane helix</keyword>
<evidence type="ECO:0000256" key="1">
    <source>
        <dbReference type="SAM" id="MobiDB-lite"/>
    </source>
</evidence>
<dbReference type="AlphaFoldDB" id="A0AAE6III3"/>
<reference evidence="4 5" key="1">
    <citation type="submission" date="2019-06" db="EMBL/GenBank/DDBJ databases">
        <title>Genome analyses of bacteria isolated from kimchi.</title>
        <authorList>
            <person name="Lee S."/>
            <person name="Ahn S."/>
            <person name="Roh S."/>
        </authorList>
    </citation>
    <scope>NUCLEOTIDE SEQUENCE [LARGE SCALE GENOMIC DNA]</scope>
    <source>
        <strain evidence="4 5">CBA3620</strain>
    </source>
</reference>
<gene>
    <name evidence="4" type="ORF">FGL89_01430</name>
</gene>
<sequence>MKFINKNTIITIVPIIVIIGIIYKINQPVKQGLDANNKNTSKKIHSTRSQSALSSNSSSSHNNNSSSSSATDEPKFSSDNSSKIGWSSNKQHELSLFMAEWQSRMNQSFVGTYNGQQPNYYGLKFPTSITNGHLNGHIKFNDITTDVKWSPDGSAHATHKLVAIASGKISNDNFNLALYFFVIENNQPIVYVSQTTNGDDLYFSETKNTDLQNGFTDIFND</sequence>
<keyword evidence="2" id="KW-0812">Transmembrane</keyword>
<name>A0AAE6III3_LEUCA</name>
<protein>
    <submittedName>
        <fullName evidence="4">DUF4767 domain-containing protein</fullName>
    </submittedName>
</protein>
<feature type="compositionally biased region" description="Low complexity" evidence="1">
    <location>
        <begin position="47"/>
        <end position="69"/>
    </location>
</feature>
<dbReference type="Proteomes" id="UP000321332">
    <property type="component" value="Chromosome"/>
</dbReference>
<dbReference type="GeneID" id="61186384"/>
<dbReference type="EMBL" id="CP042374">
    <property type="protein sequence ID" value="QEA32890.1"/>
    <property type="molecule type" value="Genomic_DNA"/>
</dbReference>
<proteinExistence type="predicted"/>
<dbReference type="RefSeq" id="WP_147000287.1">
    <property type="nucleotide sequence ID" value="NZ_CP042374.1"/>
</dbReference>
<feature type="compositionally biased region" description="Polar residues" evidence="1">
    <location>
        <begin position="77"/>
        <end position="86"/>
    </location>
</feature>
<dbReference type="Pfam" id="PF15983">
    <property type="entry name" value="DUF4767"/>
    <property type="match status" value="1"/>
</dbReference>
<keyword evidence="2" id="KW-0472">Membrane</keyword>